<name>A0A841GJD4_9GAMM</name>
<feature type="signal peptide" evidence="1">
    <location>
        <begin position="1"/>
        <end position="23"/>
    </location>
</feature>
<feature type="chain" id="PRO_5032804736" evidence="1">
    <location>
        <begin position="24"/>
        <end position="138"/>
    </location>
</feature>
<evidence type="ECO:0000313" key="3">
    <source>
        <dbReference type="Proteomes" id="UP000585721"/>
    </source>
</evidence>
<organism evidence="2 3">
    <name type="scientific">Tolumonas osonensis</name>
    <dbReference type="NCBI Taxonomy" id="675874"/>
    <lineage>
        <taxon>Bacteria</taxon>
        <taxon>Pseudomonadati</taxon>
        <taxon>Pseudomonadota</taxon>
        <taxon>Gammaproteobacteria</taxon>
        <taxon>Aeromonadales</taxon>
        <taxon>Aeromonadaceae</taxon>
        <taxon>Tolumonas</taxon>
    </lineage>
</organism>
<dbReference type="AlphaFoldDB" id="A0A841GJD4"/>
<keyword evidence="3" id="KW-1185">Reference proteome</keyword>
<evidence type="ECO:0000313" key="2">
    <source>
        <dbReference type="EMBL" id="MBB6055435.1"/>
    </source>
</evidence>
<dbReference type="EMBL" id="JACHGR010000004">
    <property type="protein sequence ID" value="MBB6055435.1"/>
    <property type="molecule type" value="Genomic_DNA"/>
</dbReference>
<proteinExistence type="predicted"/>
<dbReference type="InterPro" id="IPR003787">
    <property type="entry name" value="Sulphur_relay_DsrE/F-like"/>
</dbReference>
<keyword evidence="2" id="KW-0808">Transferase</keyword>
<dbReference type="GO" id="GO:0016740">
    <property type="term" value="F:transferase activity"/>
    <property type="evidence" value="ECO:0007669"/>
    <property type="project" value="UniProtKB-KW"/>
</dbReference>
<reference evidence="2 3" key="1">
    <citation type="submission" date="2020-08" db="EMBL/GenBank/DDBJ databases">
        <title>Genomic Encyclopedia of Type Strains, Phase IV (KMG-IV): sequencing the most valuable type-strain genomes for metagenomic binning, comparative biology and taxonomic classification.</title>
        <authorList>
            <person name="Goeker M."/>
        </authorList>
    </citation>
    <scope>NUCLEOTIDE SEQUENCE [LARGE SCALE GENOMIC DNA]</scope>
    <source>
        <strain evidence="2 3">DSM 22975</strain>
    </source>
</reference>
<dbReference type="Proteomes" id="UP000585721">
    <property type="component" value="Unassembled WGS sequence"/>
</dbReference>
<dbReference type="InterPro" id="IPR027396">
    <property type="entry name" value="DsrEFH-like"/>
</dbReference>
<dbReference type="Pfam" id="PF02635">
    <property type="entry name" value="DsrE"/>
    <property type="match status" value="1"/>
</dbReference>
<dbReference type="SUPFAM" id="SSF75169">
    <property type="entry name" value="DsrEFH-like"/>
    <property type="match status" value="1"/>
</dbReference>
<protein>
    <submittedName>
        <fullName evidence="2">Sulfur relay (Sulfurtransferase) complex TusBCD TusD component (DsrE family)</fullName>
    </submittedName>
</protein>
<dbReference type="Gene3D" id="3.40.1260.10">
    <property type="entry name" value="DsrEFH-like"/>
    <property type="match status" value="1"/>
</dbReference>
<gene>
    <name evidence="2" type="ORF">HNR75_001341</name>
</gene>
<accession>A0A841GJD4</accession>
<comment type="caution">
    <text evidence="2">The sequence shown here is derived from an EMBL/GenBank/DDBJ whole genome shotgun (WGS) entry which is preliminary data.</text>
</comment>
<evidence type="ECO:0000256" key="1">
    <source>
        <dbReference type="SAM" id="SignalP"/>
    </source>
</evidence>
<dbReference type="RefSeq" id="WP_188026217.1">
    <property type="nucleotide sequence ID" value="NZ_JACHGR010000004.1"/>
</dbReference>
<keyword evidence="1" id="KW-0732">Signal</keyword>
<sequence>MHFISRILLAAAIFLGGLNAGFAANTDPLFINMTTSDAHRSTMAIGFGKSQFERGHQLTIFLNDKGVLIASAANKAQFTNQQNMLSELVKKGAVVFVCPTCIKHYGIKESDLLPGLKVSNPDLTGNALFQENTKTLSW</sequence>